<proteinExistence type="predicted"/>
<evidence type="ECO:0000313" key="2">
    <source>
        <dbReference type="Proteomes" id="UP000481033"/>
    </source>
</evidence>
<keyword evidence="2" id="KW-1185">Reference proteome</keyword>
<dbReference type="Proteomes" id="UP000481033">
    <property type="component" value="Unassembled WGS sequence"/>
</dbReference>
<protein>
    <submittedName>
        <fullName evidence="1">Uncharacterized protein</fullName>
    </submittedName>
</protein>
<sequence length="87" mass="10104">MDSSERIYSGETITVHLEKTDITFLKSNSSLISTLNQIKQATYGPIQCLIRRLKHAKYQLRFREIFYQLSYLPRVFSGIRLTFLGSA</sequence>
<name>A0A6M0RU99_9CYAN</name>
<organism evidence="1 2">
    <name type="scientific">Adonisia turfae CCMR0081</name>
    <dbReference type="NCBI Taxonomy" id="2292702"/>
    <lineage>
        <taxon>Bacteria</taxon>
        <taxon>Bacillati</taxon>
        <taxon>Cyanobacteriota</taxon>
        <taxon>Adonisia</taxon>
        <taxon>Adonisia turfae</taxon>
    </lineage>
</organism>
<accession>A0A6M0RU99</accession>
<reference evidence="1 2" key="1">
    <citation type="journal article" date="2020" name="Microb. Ecol.">
        <title>Ecogenomics of the Marine Benthic Filamentous Cyanobacterium Adonisia.</title>
        <authorList>
            <person name="Walter J.M."/>
            <person name="Coutinho F.H."/>
            <person name="Leomil L."/>
            <person name="Hargreaves P.I."/>
            <person name="Campeao M.E."/>
            <person name="Vieira V.V."/>
            <person name="Silva B.S."/>
            <person name="Fistarol G.O."/>
            <person name="Salomon P.S."/>
            <person name="Sawabe T."/>
            <person name="Mino S."/>
            <person name="Hosokawa M."/>
            <person name="Miyashita H."/>
            <person name="Maruyama F."/>
            <person name="van Verk M.C."/>
            <person name="Dutilh B.E."/>
            <person name="Thompson C.C."/>
            <person name="Thompson F.L."/>
        </authorList>
    </citation>
    <scope>NUCLEOTIDE SEQUENCE [LARGE SCALE GENOMIC DNA]</scope>
    <source>
        <strain evidence="1 2">CCMR0081</strain>
    </source>
</reference>
<evidence type="ECO:0000313" key="1">
    <source>
        <dbReference type="EMBL" id="NEZ59746.1"/>
    </source>
</evidence>
<dbReference type="AlphaFoldDB" id="A0A6M0RU99"/>
<dbReference type="EMBL" id="QXHD01000004">
    <property type="protein sequence ID" value="NEZ59746.1"/>
    <property type="molecule type" value="Genomic_DNA"/>
</dbReference>
<comment type="caution">
    <text evidence="1">The sequence shown here is derived from an EMBL/GenBank/DDBJ whole genome shotgun (WGS) entry which is preliminary data.</text>
</comment>
<gene>
    <name evidence="1" type="ORF">DXZ20_29720</name>
</gene>